<organism evidence="7 8">
    <name type="scientific">Clydaea vesicula</name>
    <dbReference type="NCBI Taxonomy" id="447962"/>
    <lineage>
        <taxon>Eukaryota</taxon>
        <taxon>Fungi</taxon>
        <taxon>Fungi incertae sedis</taxon>
        <taxon>Chytridiomycota</taxon>
        <taxon>Chytridiomycota incertae sedis</taxon>
        <taxon>Chytridiomycetes</taxon>
        <taxon>Lobulomycetales</taxon>
        <taxon>Lobulomycetaceae</taxon>
        <taxon>Clydaea</taxon>
    </lineage>
</organism>
<evidence type="ECO:0008006" key="9">
    <source>
        <dbReference type="Google" id="ProtNLM"/>
    </source>
</evidence>
<dbReference type="EMBL" id="JADGJW010000330">
    <property type="protein sequence ID" value="KAJ3219716.1"/>
    <property type="molecule type" value="Genomic_DNA"/>
</dbReference>
<feature type="transmembrane region" description="Helical" evidence="6">
    <location>
        <begin position="205"/>
        <end position="226"/>
    </location>
</feature>
<protein>
    <recommendedName>
        <fullName evidence="9">Magnesium transporter</fullName>
    </recommendedName>
</protein>
<evidence type="ECO:0000256" key="3">
    <source>
        <dbReference type="ARBA" id="ARBA00022989"/>
    </source>
</evidence>
<comment type="subcellular location">
    <subcellularLocation>
        <location evidence="1">Membrane</location>
        <topology evidence="1">Multi-pass membrane protein</topology>
    </subcellularLocation>
</comment>
<dbReference type="PANTHER" id="PTHR12570">
    <property type="match status" value="1"/>
</dbReference>
<dbReference type="PANTHER" id="PTHR12570:SF92">
    <property type="entry name" value="SPICHTHYIN, ISOFORM B"/>
    <property type="match status" value="1"/>
</dbReference>
<keyword evidence="8" id="KW-1185">Reference proteome</keyword>
<feature type="transmembrane region" description="Helical" evidence="6">
    <location>
        <begin position="113"/>
        <end position="133"/>
    </location>
</feature>
<feature type="region of interest" description="Disordered" evidence="5">
    <location>
        <begin position="282"/>
        <end position="315"/>
    </location>
</feature>
<evidence type="ECO:0000256" key="1">
    <source>
        <dbReference type="ARBA" id="ARBA00004141"/>
    </source>
</evidence>
<dbReference type="InterPro" id="IPR008521">
    <property type="entry name" value="Mg_trans_NIPA"/>
</dbReference>
<evidence type="ECO:0000256" key="6">
    <source>
        <dbReference type="SAM" id="Phobius"/>
    </source>
</evidence>
<dbReference type="AlphaFoldDB" id="A0AAD5XVI0"/>
<evidence type="ECO:0000313" key="7">
    <source>
        <dbReference type="EMBL" id="KAJ3219716.1"/>
    </source>
</evidence>
<keyword evidence="4 6" id="KW-0472">Membrane</keyword>
<gene>
    <name evidence="7" type="ORF">HK099_004611</name>
</gene>
<sequence length="315" mass="34518">MVGGQPNVAEVPAWHKIAGISLAVTSSLFIGSSFVIKKKGLINSNEPGKVNDDHSYLKEPLWWTGMILMLVGEIFNLMAYAFSPAILVTPLGALSVVISAALSSYFLNEKLTFSGKVGCVQCVIGSIIIVFYAPVEGGTQRIPEFFALTRHVPFGSAIVYSISNPQDSQFKYWELYFLMGFVIFSGVLQINYLNKALNLFNTAVVTPIYYVMFTTATYLCSGILAAGFKFNLGSTLNFFTLLIGFLVIVGGVSLLFGDTKRYAKQLAAAEIELEKRGIEDGNEGLLRNNTRESEDHNLNSPKIPLNNEKLSTPTH</sequence>
<dbReference type="GO" id="GO:0016020">
    <property type="term" value="C:membrane"/>
    <property type="evidence" value="ECO:0007669"/>
    <property type="project" value="UniProtKB-SubCell"/>
</dbReference>
<name>A0AAD5XVI0_9FUNG</name>
<dbReference type="Proteomes" id="UP001211065">
    <property type="component" value="Unassembled WGS sequence"/>
</dbReference>
<evidence type="ECO:0000313" key="8">
    <source>
        <dbReference type="Proteomes" id="UP001211065"/>
    </source>
</evidence>
<feature type="transmembrane region" description="Helical" evidence="6">
    <location>
        <begin position="61"/>
        <end position="79"/>
    </location>
</feature>
<dbReference type="InterPro" id="IPR037185">
    <property type="entry name" value="EmrE-like"/>
</dbReference>
<dbReference type="SUPFAM" id="SSF103481">
    <property type="entry name" value="Multidrug resistance efflux transporter EmrE"/>
    <property type="match status" value="1"/>
</dbReference>
<dbReference type="Pfam" id="PF05653">
    <property type="entry name" value="Mg_trans_NIPA"/>
    <property type="match status" value="2"/>
</dbReference>
<reference evidence="7" key="1">
    <citation type="submission" date="2020-05" db="EMBL/GenBank/DDBJ databases">
        <title>Phylogenomic resolution of chytrid fungi.</title>
        <authorList>
            <person name="Stajich J.E."/>
            <person name="Amses K."/>
            <person name="Simmons R."/>
            <person name="Seto K."/>
            <person name="Myers J."/>
            <person name="Bonds A."/>
            <person name="Quandt C.A."/>
            <person name="Barry K."/>
            <person name="Liu P."/>
            <person name="Grigoriev I."/>
            <person name="Longcore J.E."/>
            <person name="James T.Y."/>
        </authorList>
    </citation>
    <scope>NUCLEOTIDE SEQUENCE</scope>
    <source>
        <strain evidence="7">JEL0476</strain>
    </source>
</reference>
<feature type="transmembrane region" description="Helical" evidence="6">
    <location>
        <begin position="238"/>
        <end position="256"/>
    </location>
</feature>
<evidence type="ECO:0000256" key="4">
    <source>
        <dbReference type="ARBA" id="ARBA00023136"/>
    </source>
</evidence>
<comment type="caution">
    <text evidence="7">The sequence shown here is derived from an EMBL/GenBank/DDBJ whole genome shotgun (WGS) entry which is preliminary data.</text>
</comment>
<feature type="transmembrane region" description="Helical" evidence="6">
    <location>
        <begin position="175"/>
        <end position="193"/>
    </location>
</feature>
<keyword evidence="2 6" id="KW-0812">Transmembrane</keyword>
<proteinExistence type="predicted"/>
<accession>A0AAD5XVI0</accession>
<keyword evidence="3 6" id="KW-1133">Transmembrane helix</keyword>
<evidence type="ECO:0000256" key="2">
    <source>
        <dbReference type="ARBA" id="ARBA00022692"/>
    </source>
</evidence>
<evidence type="ECO:0000256" key="5">
    <source>
        <dbReference type="SAM" id="MobiDB-lite"/>
    </source>
</evidence>
<feature type="transmembrane region" description="Helical" evidence="6">
    <location>
        <begin position="86"/>
        <end position="107"/>
    </location>
</feature>
<dbReference type="GO" id="GO:0015095">
    <property type="term" value="F:magnesium ion transmembrane transporter activity"/>
    <property type="evidence" value="ECO:0007669"/>
    <property type="project" value="InterPro"/>
</dbReference>